<organism evidence="1 2">
    <name type="scientific">Tagetes erecta</name>
    <name type="common">African marigold</name>
    <dbReference type="NCBI Taxonomy" id="13708"/>
    <lineage>
        <taxon>Eukaryota</taxon>
        <taxon>Viridiplantae</taxon>
        <taxon>Streptophyta</taxon>
        <taxon>Embryophyta</taxon>
        <taxon>Tracheophyta</taxon>
        <taxon>Spermatophyta</taxon>
        <taxon>Magnoliopsida</taxon>
        <taxon>eudicotyledons</taxon>
        <taxon>Gunneridae</taxon>
        <taxon>Pentapetalae</taxon>
        <taxon>asterids</taxon>
        <taxon>campanulids</taxon>
        <taxon>Asterales</taxon>
        <taxon>Asteraceae</taxon>
        <taxon>Asteroideae</taxon>
        <taxon>Heliantheae alliance</taxon>
        <taxon>Tageteae</taxon>
        <taxon>Tagetes</taxon>
    </lineage>
</organism>
<reference evidence="1" key="1">
    <citation type="journal article" date="2023" name="bioRxiv">
        <title>Improved chromosome-level genome assembly for marigold (Tagetes erecta).</title>
        <authorList>
            <person name="Jiang F."/>
            <person name="Yuan L."/>
            <person name="Wang S."/>
            <person name="Wang H."/>
            <person name="Xu D."/>
            <person name="Wang A."/>
            <person name="Fan W."/>
        </authorList>
    </citation>
    <scope>NUCLEOTIDE SEQUENCE</scope>
    <source>
        <strain evidence="1">WSJ</strain>
        <tissue evidence="1">Leaf</tissue>
    </source>
</reference>
<proteinExistence type="predicted"/>
<dbReference type="AlphaFoldDB" id="A0AAD8NWS6"/>
<evidence type="ECO:0000313" key="1">
    <source>
        <dbReference type="EMBL" id="KAK1424458.1"/>
    </source>
</evidence>
<protein>
    <submittedName>
        <fullName evidence="1">Uncharacterized protein</fullName>
    </submittedName>
</protein>
<name>A0AAD8NWS6_TARER</name>
<gene>
    <name evidence="1" type="ORF">QVD17_19788</name>
</gene>
<comment type="caution">
    <text evidence="1">The sequence shown here is derived from an EMBL/GenBank/DDBJ whole genome shotgun (WGS) entry which is preliminary data.</text>
</comment>
<keyword evidence="2" id="KW-1185">Reference proteome</keyword>
<sequence length="243" mass="27457">MRAILAILRNGADQRGIDGSKYGADGSDAMMKKDDISASSAKGNSNDMVTNLNGSGAIDDIGKRSYAEQVRANEKNSSNAAQWSHQIEGVHQFKVVKKLRLLKHPIRSFLHAQGNLHNNVTKWRNMLDEIQRSIDLDPSNVHLCEEESRCLMQFNQASLDEERFLKQKAKIHWLAVGDANNSFFHNSLKCKNHSNRIERVLDTNGLLHEGGEVPLTFVKHYERFLGDEDNVTLPIPPDLFVRR</sequence>
<evidence type="ECO:0000313" key="2">
    <source>
        <dbReference type="Proteomes" id="UP001229421"/>
    </source>
</evidence>
<dbReference type="EMBL" id="JAUHHV010000005">
    <property type="protein sequence ID" value="KAK1424458.1"/>
    <property type="molecule type" value="Genomic_DNA"/>
</dbReference>
<dbReference type="Proteomes" id="UP001229421">
    <property type="component" value="Unassembled WGS sequence"/>
</dbReference>
<accession>A0AAD8NWS6</accession>